<keyword evidence="2" id="KW-1185">Reference proteome</keyword>
<proteinExistence type="predicted"/>
<evidence type="ECO:0000313" key="1">
    <source>
        <dbReference type="EMBL" id="CAO95936.1"/>
    </source>
</evidence>
<sequence length="296" mass="33477">MAVLVGPLRLLGHGRDFCREICLSFLNAFAHFKADEAGHVCVFLFQQLAHGLAWVNDERLTGQRHFTGEFLHAAFNHFFSDFFWLAGLHGDIQLNLVLFCHDFSGHVFWLNEFRLACCDVHSQLLNQLFICCGSRDQNADTCAVQVAAQHVAFQGSNAANVDVLTNFRHQRYALFFELRFQHVNICDFTGKGSIKHFVSESLETGIFCHEVSLAVHFQNHAEVAFNAGFDHAVSRNVACFFRRFNRARFTHVLDRQLDVAVGFGQCFLTIHHACASTLTQFFYQSSGNVSHSLILG</sequence>
<dbReference type="EMBL" id="CU468135">
    <property type="protein sequence ID" value="CAO95936.1"/>
    <property type="molecule type" value="Genomic_DNA"/>
</dbReference>
<dbReference type="KEGG" id="eta:ETA_08900"/>
<dbReference type="eggNOG" id="ENOG502Z8VW">
    <property type="taxonomic scope" value="Bacteria"/>
</dbReference>
<organism evidence="1 2">
    <name type="scientific">Erwinia tasmaniensis (strain DSM 17950 / CFBP 7177 / CIP 109463 / NCPPB 4357 / Et1/99)</name>
    <dbReference type="NCBI Taxonomy" id="465817"/>
    <lineage>
        <taxon>Bacteria</taxon>
        <taxon>Pseudomonadati</taxon>
        <taxon>Pseudomonadota</taxon>
        <taxon>Gammaproteobacteria</taxon>
        <taxon>Enterobacterales</taxon>
        <taxon>Erwiniaceae</taxon>
        <taxon>Erwinia</taxon>
    </lineage>
</organism>
<protein>
    <submittedName>
        <fullName evidence="1">Uncharacterized protein</fullName>
    </submittedName>
</protein>
<reference evidence="1 2" key="1">
    <citation type="journal article" date="2008" name="Environ. Microbiol.">
        <title>The genome of Erwinia tasmaniensis strain Et1/99, a non-pathogenic bacterium in the genus Erwinia.</title>
        <authorList>
            <person name="Kube M."/>
            <person name="Migdoll A.M."/>
            <person name="Mueller I."/>
            <person name="Kuhl H."/>
            <person name="Beck A."/>
            <person name="Reinhardt R."/>
            <person name="Geider K."/>
        </authorList>
    </citation>
    <scope>NUCLEOTIDE SEQUENCE [LARGE SCALE GENOMIC DNA]</scope>
    <source>
        <strain evidence="2">DSM 17950 / CFBP 7177 / CIP 109463 / NCPPB 4357 / Et1/99</strain>
    </source>
</reference>
<evidence type="ECO:0000313" key="2">
    <source>
        <dbReference type="Proteomes" id="UP000001726"/>
    </source>
</evidence>
<dbReference type="HOGENOM" id="CLU_068023_0_0_6"/>
<dbReference type="AlphaFoldDB" id="B2VE06"/>
<name>B2VE06_ERWT9</name>
<dbReference type="Proteomes" id="UP000001726">
    <property type="component" value="Chromosome"/>
</dbReference>
<gene>
    <name evidence="1" type="ordered locus">ETA_08900</name>
</gene>
<accession>B2VE06</accession>